<dbReference type="Proteomes" id="UP000595703">
    <property type="component" value="Chromosome"/>
</dbReference>
<dbReference type="CDD" id="cd00488">
    <property type="entry name" value="PCD_DCoH"/>
    <property type="match status" value="1"/>
</dbReference>
<dbReference type="AlphaFoldDB" id="A0A7U3UPC3"/>
<dbReference type="KEGG" id="arev:RVR_1555"/>
<protein>
    <recommendedName>
        <fullName evidence="4">Putative pterin-4-alpha-carbinolamine dehydratase</fullName>
        <ecNumber evidence="3">4.2.1.96</ecNumber>
    </recommendedName>
</protein>
<reference evidence="7 8" key="4">
    <citation type="journal article" date="2020" name="Sci. Rep.">
        <title>beta-carboline chemical signals induce reveromycin production through a LuxR family regulator in Streptomyces sp. SN-593.</title>
        <authorList>
            <person name="Panthee S."/>
            <person name="Kito N."/>
            <person name="Hayashi T."/>
            <person name="Shimizu T."/>
            <person name="Ishikawa J."/>
            <person name="Hamamoto H."/>
            <person name="Osada H."/>
            <person name="Takahashi S."/>
        </authorList>
    </citation>
    <scope>NUCLEOTIDE SEQUENCE [LARGE SCALE GENOMIC DNA]</scope>
    <source>
        <strain evidence="7 8">SN-593</strain>
    </source>
</reference>
<dbReference type="Pfam" id="PF01329">
    <property type="entry name" value="Pterin_4a"/>
    <property type="match status" value="1"/>
</dbReference>
<accession>A0A7U3UPC3</accession>
<evidence type="ECO:0000256" key="4">
    <source>
        <dbReference type="ARBA" id="ARBA00021735"/>
    </source>
</evidence>
<comment type="catalytic activity">
    <reaction evidence="1">
        <text>(4aS,6R)-4a-hydroxy-L-erythro-5,6,7,8-tetrahydrobiopterin = (6R)-L-erythro-6,7-dihydrobiopterin + H2O</text>
        <dbReference type="Rhea" id="RHEA:11920"/>
        <dbReference type="ChEBI" id="CHEBI:15377"/>
        <dbReference type="ChEBI" id="CHEBI:15642"/>
        <dbReference type="ChEBI" id="CHEBI:43120"/>
        <dbReference type="EC" id="4.2.1.96"/>
    </reaction>
</comment>
<name>A0A7U3UPC3_9ACTN</name>
<reference evidence="7 8" key="3">
    <citation type="journal article" date="2011" name="Nat. Chem. Biol.">
        <title>Reveromycin A biosynthesis uses RevG and RevJ for stereospecific spiroacetal formation.</title>
        <authorList>
            <person name="Takahashi S."/>
            <person name="Toyoda A."/>
            <person name="Sekiyama Y."/>
            <person name="Takagi H."/>
            <person name="Nogawa T."/>
            <person name="Uramoto M."/>
            <person name="Suzuki R."/>
            <person name="Koshino H."/>
            <person name="Kumano T."/>
            <person name="Panthee S."/>
            <person name="Dairi T."/>
            <person name="Ishikawa J."/>
            <person name="Ikeda H."/>
            <person name="Sakaki Y."/>
            <person name="Osada H."/>
        </authorList>
    </citation>
    <scope>NUCLEOTIDE SEQUENCE [LARGE SCALE GENOMIC DNA]</scope>
    <source>
        <strain evidence="7 8">SN-593</strain>
    </source>
</reference>
<dbReference type="InterPro" id="IPR001533">
    <property type="entry name" value="Pterin_deHydtase"/>
</dbReference>
<dbReference type="GO" id="GO:0008124">
    <property type="term" value="F:4-alpha-hydroxytetrahydrobiopterin dehydratase activity"/>
    <property type="evidence" value="ECO:0007669"/>
    <property type="project" value="UniProtKB-EC"/>
</dbReference>
<evidence type="ECO:0000259" key="6">
    <source>
        <dbReference type="Pfam" id="PF18029"/>
    </source>
</evidence>
<keyword evidence="8" id="KW-1185">Reference proteome</keyword>
<dbReference type="Gene3D" id="3.30.1360.20">
    <property type="entry name" value="Transcriptional coactivator/pterin dehydratase"/>
    <property type="match status" value="1"/>
</dbReference>
<dbReference type="EMBL" id="AP018365">
    <property type="protein sequence ID" value="BBA96314.1"/>
    <property type="molecule type" value="Genomic_DNA"/>
</dbReference>
<dbReference type="InterPro" id="IPR041581">
    <property type="entry name" value="Glyoxalase_6"/>
</dbReference>
<reference evidence="7 8" key="1">
    <citation type="journal article" date="2010" name="J. Bacteriol.">
        <title>Biochemical characterization of a novel indole prenyltransferase from Streptomyces sp. SN-593.</title>
        <authorList>
            <person name="Takahashi S."/>
            <person name="Takagi H."/>
            <person name="Toyoda A."/>
            <person name="Uramoto M."/>
            <person name="Nogawa T."/>
            <person name="Ueki M."/>
            <person name="Sakaki Y."/>
            <person name="Osada H."/>
        </authorList>
    </citation>
    <scope>NUCLEOTIDE SEQUENCE [LARGE SCALE GENOMIC DNA]</scope>
    <source>
        <strain evidence="7 8">SN-593</strain>
    </source>
</reference>
<dbReference type="PANTHER" id="PTHR35908">
    <property type="entry name" value="HYPOTHETICAL FUSION PROTEIN"/>
    <property type="match status" value="1"/>
</dbReference>
<evidence type="ECO:0000313" key="8">
    <source>
        <dbReference type="Proteomes" id="UP000595703"/>
    </source>
</evidence>
<comment type="similarity">
    <text evidence="2">Belongs to the pterin-4-alpha-carbinolamine dehydratase family.</text>
</comment>
<keyword evidence="5" id="KW-0456">Lyase</keyword>
<evidence type="ECO:0000256" key="3">
    <source>
        <dbReference type="ARBA" id="ARBA00013252"/>
    </source>
</evidence>
<organism evidence="7 8">
    <name type="scientific">Actinacidiphila reveromycinica</name>
    <dbReference type="NCBI Taxonomy" id="659352"/>
    <lineage>
        <taxon>Bacteria</taxon>
        <taxon>Bacillati</taxon>
        <taxon>Actinomycetota</taxon>
        <taxon>Actinomycetes</taxon>
        <taxon>Kitasatosporales</taxon>
        <taxon>Streptomycetaceae</taxon>
        <taxon>Actinacidiphila</taxon>
    </lineage>
</organism>
<dbReference type="Pfam" id="PF18029">
    <property type="entry name" value="Glyoxalase_6"/>
    <property type="match status" value="1"/>
</dbReference>
<dbReference type="RefSeq" id="WP_202232767.1">
    <property type="nucleotide sequence ID" value="NZ_AP018365.1"/>
</dbReference>
<gene>
    <name evidence="7" type="ORF">RVR_1555</name>
</gene>
<evidence type="ECO:0000256" key="1">
    <source>
        <dbReference type="ARBA" id="ARBA00001554"/>
    </source>
</evidence>
<reference evidence="7 8" key="2">
    <citation type="journal article" date="2011" name="J. Antibiot.">
        <title>Furaquinocins I and J: novel polyketide isoprenoid hybrid compounds from Streptomyces reveromyceticus SN-593.</title>
        <authorList>
            <person name="Panthee S."/>
            <person name="Takahashi S."/>
            <person name="Takagi H."/>
            <person name="Nogawa T."/>
            <person name="Oowada E."/>
            <person name="Uramoto M."/>
            <person name="Osada H."/>
        </authorList>
    </citation>
    <scope>NUCLEOTIDE SEQUENCE [LARGE SCALE GENOMIC DNA]</scope>
    <source>
        <strain evidence="7 8">SN-593</strain>
    </source>
</reference>
<sequence>MVESITPRQFHEAAGVDDWRVLFAGASAYFRTGSFARGVRFVEAIGALADAADHHPDVDLRYPGVTVRLTTHEVGGLSRRDVELARAISAAARELDAPADPTALKSVQVTVDALVGSRVMPFWRALLGYRAEGDEDLVDPNGGEPPFWFQPMDAPRPGRNRLHIDVSVPHDQAEERIAAAITAGGRLLSDTHAPAWWTLADPEGNEADVATWMGRD</sequence>
<dbReference type="InterPro" id="IPR036428">
    <property type="entry name" value="PCD_sf"/>
</dbReference>
<dbReference type="SUPFAM" id="SSF54593">
    <property type="entry name" value="Glyoxalase/Bleomycin resistance protein/Dihydroxybiphenyl dioxygenase"/>
    <property type="match status" value="1"/>
</dbReference>
<dbReference type="Gene3D" id="3.10.180.10">
    <property type="entry name" value="2,3-Dihydroxybiphenyl 1,2-Dioxygenase, domain 1"/>
    <property type="match status" value="1"/>
</dbReference>
<evidence type="ECO:0000256" key="2">
    <source>
        <dbReference type="ARBA" id="ARBA00006472"/>
    </source>
</evidence>
<dbReference type="EC" id="4.2.1.96" evidence="3"/>
<dbReference type="InterPro" id="IPR029068">
    <property type="entry name" value="Glyas_Bleomycin-R_OHBP_Dase"/>
</dbReference>
<dbReference type="SUPFAM" id="SSF55248">
    <property type="entry name" value="PCD-like"/>
    <property type="match status" value="1"/>
</dbReference>
<feature type="domain" description="Glyoxalase-like" evidence="6">
    <location>
        <begin position="108"/>
        <end position="209"/>
    </location>
</feature>
<evidence type="ECO:0000256" key="5">
    <source>
        <dbReference type="ARBA" id="ARBA00023239"/>
    </source>
</evidence>
<dbReference type="PANTHER" id="PTHR35908:SF1">
    <property type="entry name" value="CONSERVED PROTEIN"/>
    <property type="match status" value="1"/>
</dbReference>
<dbReference type="GO" id="GO:0006729">
    <property type="term" value="P:tetrahydrobiopterin biosynthetic process"/>
    <property type="evidence" value="ECO:0007669"/>
    <property type="project" value="InterPro"/>
</dbReference>
<evidence type="ECO:0000313" key="7">
    <source>
        <dbReference type="EMBL" id="BBA96314.1"/>
    </source>
</evidence>
<proteinExistence type="inferred from homology"/>